<dbReference type="OrthoDB" id="7054482at2"/>
<proteinExistence type="predicted"/>
<evidence type="ECO:0000313" key="1">
    <source>
        <dbReference type="EMBL" id="TGD98934.1"/>
    </source>
</evidence>
<accession>A0A4Z0NPV5</accession>
<keyword evidence="2" id="KW-1185">Reference proteome</keyword>
<gene>
    <name evidence="1" type="ORF">EU555_13555</name>
</gene>
<dbReference type="SUPFAM" id="SSF53756">
    <property type="entry name" value="UDP-Glycosyltransferase/glycogen phosphorylase"/>
    <property type="match status" value="1"/>
</dbReference>
<evidence type="ECO:0008006" key="3">
    <source>
        <dbReference type="Google" id="ProtNLM"/>
    </source>
</evidence>
<name>A0A4Z0NPV5_9HYPH</name>
<protein>
    <recommendedName>
        <fullName evidence="3">Capsule polysaccharide biosynthesis protein</fullName>
    </recommendedName>
</protein>
<sequence length="325" mass="37000">MTLTPLIVCPTRTSIELALTLAGGMPHARFGLCTEYMPKKYKKPFRNAGNIHLYDNEGVAVSNLYRHSHVITFGYSEAEPHRLSKRLAEAAAQRSTPLIDIQHGLLQEGYTLDHDDYRPRIAPDQLCSWDQYGILIPQDNQQNRRIGNKIGVTSNLHWKRYSDQERILFIQSVREICRSFPEYLVFWRPHPGEYKYDEKIGSIFHSPHLVEKNLRILSFNDVDRSTITDFLSGMTVLFTAPSTTIVDAQRIDLPTIVFNAGPFDLTTIGVINTARTPDQVAKAISYAMASPSAFVPKLRMFKPFDFSSFEAYLNDSMSRQPLIQA</sequence>
<dbReference type="AlphaFoldDB" id="A0A4Z0NPV5"/>
<reference evidence="1 2" key="1">
    <citation type="submission" date="2019-04" db="EMBL/GenBank/DDBJ databases">
        <authorList>
            <person name="Feng G."/>
            <person name="Zhu H."/>
        </authorList>
    </citation>
    <scope>NUCLEOTIDE SEQUENCE [LARGE SCALE GENOMIC DNA]</scope>
    <source>
        <strain evidence="1 2">6HR-1</strain>
    </source>
</reference>
<dbReference type="Proteomes" id="UP000297535">
    <property type="component" value="Unassembled WGS sequence"/>
</dbReference>
<dbReference type="RefSeq" id="WP_135415173.1">
    <property type="nucleotide sequence ID" value="NZ_SRLB01000009.1"/>
</dbReference>
<evidence type="ECO:0000313" key="2">
    <source>
        <dbReference type="Proteomes" id="UP000297535"/>
    </source>
</evidence>
<dbReference type="EMBL" id="SRLB01000009">
    <property type="protein sequence ID" value="TGD98934.1"/>
    <property type="molecule type" value="Genomic_DNA"/>
</dbReference>
<comment type="caution">
    <text evidence="1">The sequence shown here is derived from an EMBL/GenBank/DDBJ whole genome shotgun (WGS) entry which is preliminary data.</text>
</comment>
<organism evidence="1 2">
    <name type="scientific">Methylobacterium nonmethylotrophicum</name>
    <dbReference type="NCBI Taxonomy" id="1141884"/>
    <lineage>
        <taxon>Bacteria</taxon>
        <taxon>Pseudomonadati</taxon>
        <taxon>Pseudomonadota</taxon>
        <taxon>Alphaproteobacteria</taxon>
        <taxon>Hyphomicrobiales</taxon>
        <taxon>Methylobacteriaceae</taxon>
        <taxon>Methylobacterium</taxon>
    </lineage>
</organism>